<evidence type="ECO:0000259" key="6">
    <source>
        <dbReference type="Pfam" id="PF00700"/>
    </source>
</evidence>
<dbReference type="EMBL" id="BMXN01000035">
    <property type="protein sequence ID" value="GGW40704.1"/>
    <property type="molecule type" value="Genomic_DNA"/>
</dbReference>
<comment type="function">
    <text evidence="4">Flagellin is the subunit protein which polymerizes to form the filaments of bacterial flagella.</text>
</comment>
<dbReference type="PRINTS" id="PR00207">
    <property type="entry name" value="FLAGELLIN"/>
</dbReference>
<dbReference type="SUPFAM" id="SSF64518">
    <property type="entry name" value="Phase 1 flagellin"/>
    <property type="match status" value="2"/>
</dbReference>
<evidence type="ECO:0000256" key="1">
    <source>
        <dbReference type="ARBA" id="ARBA00005709"/>
    </source>
</evidence>
<dbReference type="Gene3D" id="6.10.10.10">
    <property type="entry name" value="Flagellar export chaperone, C-terminal domain"/>
    <property type="match status" value="1"/>
</dbReference>
<dbReference type="GO" id="GO:0005576">
    <property type="term" value="C:extracellular region"/>
    <property type="evidence" value="ECO:0007669"/>
    <property type="project" value="UniProtKB-SubCell"/>
</dbReference>
<comment type="subcellular location">
    <subcellularLocation>
        <location evidence="4">Secreted</location>
    </subcellularLocation>
    <subcellularLocation>
        <location evidence="4">Bacterial flagellum</location>
    </subcellularLocation>
</comment>
<dbReference type="InterPro" id="IPR046358">
    <property type="entry name" value="Flagellin_C"/>
</dbReference>
<dbReference type="GO" id="GO:0005198">
    <property type="term" value="F:structural molecule activity"/>
    <property type="evidence" value="ECO:0007669"/>
    <property type="project" value="UniProtKB-UniRule"/>
</dbReference>
<feature type="domain" description="Flagellin C-terminal" evidence="6">
    <location>
        <begin position="664"/>
        <end position="748"/>
    </location>
</feature>
<accession>A0A8H9IBN1</accession>
<dbReference type="RefSeq" id="WP_189464228.1">
    <property type="nucleotide sequence ID" value="NZ_BMXN01000035.1"/>
</dbReference>
<dbReference type="PANTHER" id="PTHR42792">
    <property type="entry name" value="FLAGELLIN"/>
    <property type="match status" value="1"/>
</dbReference>
<evidence type="ECO:0000256" key="4">
    <source>
        <dbReference type="RuleBase" id="RU362073"/>
    </source>
</evidence>
<dbReference type="Gene3D" id="1.20.1330.10">
    <property type="entry name" value="f41 fragment of flagellin, N-terminal domain"/>
    <property type="match status" value="2"/>
</dbReference>
<reference evidence="8" key="1">
    <citation type="journal article" date="2019" name="Int. J. Syst. Evol. Microbiol.">
        <title>The Global Catalogue of Microorganisms (GCM) 10K type strain sequencing project: providing services to taxonomists for standard genome sequencing and annotation.</title>
        <authorList>
            <consortium name="The Broad Institute Genomics Platform"/>
            <consortium name="The Broad Institute Genome Sequencing Center for Infectious Disease"/>
            <person name="Wu L."/>
            <person name="Ma J."/>
        </authorList>
    </citation>
    <scope>NUCLEOTIDE SEQUENCE [LARGE SCALE GENOMIC DNA]</scope>
    <source>
        <strain evidence="8">KCTC 22154</strain>
    </source>
</reference>
<gene>
    <name evidence="7" type="ORF">GCM10007157_34230</name>
</gene>
<name>A0A8H9IBN1_9GAMM</name>
<dbReference type="InterPro" id="IPR001492">
    <property type="entry name" value="Flagellin"/>
</dbReference>
<dbReference type="Pfam" id="PF00669">
    <property type="entry name" value="Flagellin_N"/>
    <property type="match status" value="1"/>
</dbReference>
<dbReference type="Proteomes" id="UP000623776">
    <property type="component" value="Unassembled WGS sequence"/>
</dbReference>
<dbReference type="InterPro" id="IPR001029">
    <property type="entry name" value="Flagellin_N"/>
</dbReference>
<protein>
    <recommendedName>
        <fullName evidence="4">Flagellin</fullName>
    </recommendedName>
</protein>
<organism evidence="7 8">
    <name type="scientific">Vreelandella hamiltonii</name>
    <dbReference type="NCBI Taxonomy" id="502829"/>
    <lineage>
        <taxon>Bacteria</taxon>
        <taxon>Pseudomonadati</taxon>
        <taxon>Pseudomonadota</taxon>
        <taxon>Gammaproteobacteria</taxon>
        <taxon>Oceanospirillales</taxon>
        <taxon>Halomonadaceae</taxon>
        <taxon>Vreelandella</taxon>
    </lineage>
</organism>
<evidence type="ECO:0000313" key="8">
    <source>
        <dbReference type="Proteomes" id="UP000623776"/>
    </source>
</evidence>
<proteinExistence type="inferred from homology"/>
<comment type="similarity">
    <text evidence="1 4">Belongs to the bacterial flagellin family.</text>
</comment>
<comment type="caution">
    <text evidence="7">The sequence shown here is derived from an EMBL/GenBank/DDBJ whole genome shotgun (WGS) entry which is preliminary data.</text>
</comment>
<feature type="domain" description="Flagellin N-terminal" evidence="5">
    <location>
        <begin position="4"/>
        <end position="140"/>
    </location>
</feature>
<evidence type="ECO:0000259" key="5">
    <source>
        <dbReference type="Pfam" id="PF00669"/>
    </source>
</evidence>
<evidence type="ECO:0000313" key="7">
    <source>
        <dbReference type="EMBL" id="GGW40704.1"/>
    </source>
</evidence>
<dbReference type="AlphaFoldDB" id="A0A8H9IBN1"/>
<evidence type="ECO:0000256" key="3">
    <source>
        <dbReference type="ARBA" id="ARBA00023143"/>
    </source>
</evidence>
<dbReference type="InterPro" id="IPR042187">
    <property type="entry name" value="Flagellin_C_sub2"/>
</dbReference>
<dbReference type="Pfam" id="PF00700">
    <property type="entry name" value="Flagellin_C"/>
    <property type="match status" value="1"/>
</dbReference>
<keyword evidence="3 4" id="KW-0975">Bacterial flagellum</keyword>
<dbReference type="PANTHER" id="PTHR42792:SF2">
    <property type="entry name" value="FLAGELLIN"/>
    <property type="match status" value="1"/>
</dbReference>
<keyword evidence="2 4" id="KW-0964">Secreted</keyword>
<dbReference type="GO" id="GO:0009288">
    <property type="term" value="C:bacterial-type flagellum"/>
    <property type="evidence" value="ECO:0007669"/>
    <property type="project" value="UniProtKB-SubCell"/>
</dbReference>
<sequence>MSVINTNLTSLVSQQSIGRSSTSLATSMERLASGLRVNSAKDDAAGLAIGNRIQAQTTGLHQAARNANDGVSLSQTAQGVLDSVNEKLQRIRELAVQALNGTFSTRDGDVIQAEINFNLQEIDRLAQTASYNGIPLMNGQAGNIGLQVGANDADQLGIDLSPPGFSVAALGLEGLNIAGIDGEVTERNTLRGVARDIPLYDSETTLSFAAGTEQPLYFSDSFGYYTGDGSGGFSQVTVTASHNTATDTSQVSIGSPRPIFASTLETEPVSLPALAANQRLIQQDGTYYLEERLVDGSLSYRQAGFALSYEETTVTGTRPDGSIGPVRAYPAEAMLEPSNTVEAGVYTNVDDQFTFEGDDYSLAGAGSVSYLSSSGGTLSSAQLVEDSSGELYIRAEIDGEERFFQLDSVPATGGAPEQLVLQAASQGFTGINLSGVPTLINPEAPATDLSTLDASEDITFNGDFTGLSSLVIVQREADGQWMIRGQQTDGSQAYFEADLNVTIDANGNAVAATATATQSEPDILGLTSHERDRVSGYSEITIDPRNVSVQYTDAKGQQFEDVLRQGEDGNYYFSLPGESAVIGGYKTATLVDLEGTNEVVLRTSNGNAEVLVYYPSNVSSGNNFSIVALTDADGFDDDGVPHTRLQIRENGEDFRLRVPRNPLAALDKAIGMVDSKRSYLGATENRLASVIESNQLTATNLSAAQSRIMDADYAVEVANMTRAQILQQAGTSVLAQANQIPQNVLSLLG</sequence>
<evidence type="ECO:0000256" key="2">
    <source>
        <dbReference type="ARBA" id="ARBA00022525"/>
    </source>
</evidence>
<keyword evidence="8" id="KW-1185">Reference proteome</keyword>